<dbReference type="GO" id="GO:0004407">
    <property type="term" value="F:histone deacetylase activity"/>
    <property type="evidence" value="ECO:0007669"/>
    <property type="project" value="TreeGrafter"/>
</dbReference>
<dbReference type="Gene3D" id="3.40.800.20">
    <property type="entry name" value="Histone deacetylase domain"/>
    <property type="match status" value="1"/>
</dbReference>
<evidence type="ECO:0000313" key="6">
    <source>
        <dbReference type="Proteomes" id="UP001054889"/>
    </source>
</evidence>
<evidence type="ECO:0000313" key="5">
    <source>
        <dbReference type="EMBL" id="GJN11281.1"/>
    </source>
</evidence>
<feature type="compositionally biased region" description="Basic and acidic residues" evidence="2">
    <location>
        <begin position="7"/>
        <end position="21"/>
    </location>
</feature>
<keyword evidence="3" id="KW-0472">Membrane</keyword>
<accession>A0AAV5DLG3</accession>
<organism evidence="5 6">
    <name type="scientific">Eleusine coracana subsp. coracana</name>
    <dbReference type="NCBI Taxonomy" id="191504"/>
    <lineage>
        <taxon>Eukaryota</taxon>
        <taxon>Viridiplantae</taxon>
        <taxon>Streptophyta</taxon>
        <taxon>Embryophyta</taxon>
        <taxon>Tracheophyta</taxon>
        <taxon>Spermatophyta</taxon>
        <taxon>Magnoliopsida</taxon>
        <taxon>Liliopsida</taxon>
        <taxon>Poales</taxon>
        <taxon>Poaceae</taxon>
        <taxon>PACMAD clade</taxon>
        <taxon>Chloridoideae</taxon>
        <taxon>Cynodonteae</taxon>
        <taxon>Eleusininae</taxon>
        <taxon>Eleusine</taxon>
    </lineage>
</organism>
<dbReference type="PRINTS" id="PR01270">
    <property type="entry name" value="HDASUPER"/>
</dbReference>
<dbReference type="SUPFAM" id="SSF52768">
    <property type="entry name" value="Arginase/deacetylase"/>
    <property type="match status" value="1"/>
</dbReference>
<feature type="compositionally biased region" description="Low complexity" evidence="2">
    <location>
        <begin position="119"/>
        <end position="130"/>
    </location>
</feature>
<dbReference type="PANTHER" id="PTHR10625:SF25">
    <property type="entry name" value="HISTONE DEACETYLASE 18-RELATED"/>
    <property type="match status" value="1"/>
</dbReference>
<reference evidence="5" key="2">
    <citation type="submission" date="2021-12" db="EMBL/GenBank/DDBJ databases">
        <title>Resequencing data analysis of finger millet.</title>
        <authorList>
            <person name="Hatakeyama M."/>
            <person name="Aluri S."/>
            <person name="Balachadran M.T."/>
            <person name="Sivarajan S.R."/>
            <person name="Poveda L."/>
            <person name="Shimizu-Inatsugi R."/>
            <person name="Schlapbach R."/>
            <person name="Sreeman S.M."/>
            <person name="Shimizu K.K."/>
        </authorList>
    </citation>
    <scope>NUCLEOTIDE SEQUENCE</scope>
</reference>
<reference evidence="5" key="1">
    <citation type="journal article" date="2018" name="DNA Res.">
        <title>Multiple hybrid de novo genome assembly of finger millet, an orphan allotetraploid crop.</title>
        <authorList>
            <person name="Hatakeyama M."/>
            <person name="Aluri S."/>
            <person name="Balachadran M.T."/>
            <person name="Sivarajan S.R."/>
            <person name="Patrignani A."/>
            <person name="Gruter S."/>
            <person name="Poveda L."/>
            <person name="Shimizu-Inatsugi R."/>
            <person name="Baeten J."/>
            <person name="Francoijs K.J."/>
            <person name="Nataraja K.N."/>
            <person name="Reddy Y.A.N."/>
            <person name="Phadnis S."/>
            <person name="Ravikumar R.L."/>
            <person name="Schlapbach R."/>
            <person name="Sreeman S.M."/>
            <person name="Shimizu K.K."/>
        </authorList>
    </citation>
    <scope>NUCLEOTIDE SEQUENCE</scope>
</reference>
<evidence type="ECO:0000256" key="2">
    <source>
        <dbReference type="SAM" id="MobiDB-lite"/>
    </source>
</evidence>
<protein>
    <recommendedName>
        <fullName evidence="4">Histone deacetylase domain-containing protein</fullName>
    </recommendedName>
</protein>
<sequence>MSSSHPEVPRKVRRDPPDRDALPVPAVEGTLAPPSAAPPLSSAAPTSSHFDPLPVPAMETLAPPSAAPLLSSAAPTPDFHSDLTPKPSRIIKIRFPKRDVLPAAEGTIAPPSAAPPLPSAALPHSCAAPTLPSPAPSPRRSARTAASARGPSSSAPTPRMPACTTAGAVAQGADGGAKLLPSSSAGAGGLLQVPNLSSHLEMGKVDDGKISVKQSNEKGKALVRQSTDLAPHAKNLLRKYHKLWSKRADEAVKSFKADMKHVVTYNDAYYEKPMRLTAIMDKLMKENIIERCHLVKFGEASEKQLLAVHSATHVKNVLSISSKEQRERDAKTRASCGELYYSEGTTKAALLAAGGVLKACEVVASGIYKYAFAVVRPPGHHASRTKPSGFCFLNNVAVGAAHLLKHHRTGKIFILDFDIHHGNGTQAIFYGDPRVLTFSVHRFGHGFYPATGTEKEIGKDAGKGFNVNVCWKHPEIWDVDYLAVWDHVLIPLIEEFVPDIILISAGFDAGKDDTLGGCNVSQSGFALLLSKVKLKCFERIVLALEGGYDLNALSDGVTIYCICGALLIMAIVSISQLVMVSVMRGVSLSEHKNMLKWKGNNGEQELVGKAVESLREYLDVHRADVLALPSINE</sequence>
<dbReference type="GO" id="GO:0040029">
    <property type="term" value="P:epigenetic regulation of gene expression"/>
    <property type="evidence" value="ECO:0007669"/>
    <property type="project" value="TreeGrafter"/>
</dbReference>
<evidence type="ECO:0000259" key="4">
    <source>
        <dbReference type="Pfam" id="PF00850"/>
    </source>
</evidence>
<feature type="region of interest" description="Disordered" evidence="2">
    <location>
        <begin position="1"/>
        <end position="92"/>
    </location>
</feature>
<feature type="compositionally biased region" description="Low complexity" evidence="2">
    <location>
        <begin position="143"/>
        <end position="157"/>
    </location>
</feature>
<dbReference type="GO" id="GO:0000118">
    <property type="term" value="C:histone deacetylase complex"/>
    <property type="evidence" value="ECO:0007669"/>
    <property type="project" value="TreeGrafter"/>
</dbReference>
<feature type="domain" description="Histone deacetylase" evidence="4">
    <location>
        <begin position="270"/>
        <end position="558"/>
    </location>
</feature>
<dbReference type="GO" id="GO:0005737">
    <property type="term" value="C:cytoplasm"/>
    <property type="evidence" value="ECO:0007669"/>
    <property type="project" value="TreeGrafter"/>
</dbReference>
<dbReference type="EMBL" id="BQKI01000018">
    <property type="protein sequence ID" value="GJN11281.1"/>
    <property type="molecule type" value="Genomic_DNA"/>
</dbReference>
<dbReference type="AlphaFoldDB" id="A0AAV5DLG3"/>
<dbReference type="InterPro" id="IPR023801">
    <property type="entry name" value="His_deacetylse_dom"/>
</dbReference>
<evidence type="ECO:0000256" key="3">
    <source>
        <dbReference type="SAM" id="Phobius"/>
    </source>
</evidence>
<proteinExistence type="predicted"/>
<feature type="compositionally biased region" description="Low complexity" evidence="2">
    <location>
        <begin position="60"/>
        <end position="77"/>
    </location>
</feature>
<feature type="compositionally biased region" description="Low complexity" evidence="2">
    <location>
        <begin position="30"/>
        <end position="48"/>
    </location>
</feature>
<dbReference type="InterPro" id="IPR023696">
    <property type="entry name" value="Ureohydrolase_dom_sf"/>
</dbReference>
<name>A0AAV5DLG3_ELECO</name>
<dbReference type="InterPro" id="IPR000286">
    <property type="entry name" value="HDACs"/>
</dbReference>
<dbReference type="Pfam" id="PF00850">
    <property type="entry name" value="Hist_deacetyl"/>
    <property type="match status" value="1"/>
</dbReference>
<evidence type="ECO:0000256" key="1">
    <source>
        <dbReference type="ARBA" id="ARBA00001947"/>
    </source>
</evidence>
<feature type="region of interest" description="Disordered" evidence="2">
    <location>
        <begin position="104"/>
        <end position="163"/>
    </location>
</feature>
<dbReference type="CDD" id="cd09992">
    <property type="entry name" value="HDAC_classII"/>
    <property type="match status" value="1"/>
</dbReference>
<keyword evidence="3" id="KW-1133">Transmembrane helix</keyword>
<keyword evidence="6" id="KW-1185">Reference proteome</keyword>
<dbReference type="Proteomes" id="UP001054889">
    <property type="component" value="Unassembled WGS sequence"/>
</dbReference>
<dbReference type="InterPro" id="IPR037138">
    <property type="entry name" value="His_deacetylse_dom_sf"/>
</dbReference>
<comment type="cofactor">
    <cofactor evidence="1">
        <name>Zn(2+)</name>
        <dbReference type="ChEBI" id="CHEBI:29105"/>
    </cofactor>
</comment>
<dbReference type="PANTHER" id="PTHR10625">
    <property type="entry name" value="HISTONE DEACETYLASE HDAC1-RELATED"/>
    <property type="match status" value="1"/>
</dbReference>
<feature type="transmembrane region" description="Helical" evidence="3">
    <location>
        <begin position="557"/>
        <end position="582"/>
    </location>
</feature>
<gene>
    <name evidence="5" type="primary">ga29460</name>
    <name evidence="5" type="ORF">PR202_ga29460</name>
</gene>
<comment type="caution">
    <text evidence="5">The sequence shown here is derived from an EMBL/GenBank/DDBJ whole genome shotgun (WGS) entry which is preliminary data.</text>
</comment>
<keyword evidence="3" id="KW-0812">Transmembrane</keyword>